<proteinExistence type="predicted"/>
<evidence type="ECO:0000313" key="1">
    <source>
        <dbReference type="EMBL" id="QGZ96422.1"/>
    </source>
</evidence>
<gene>
    <name evidence="1" type="ORF">DSM104635_03281</name>
</gene>
<dbReference type="AlphaFoldDB" id="A0A6I6MXQ6"/>
<accession>A0A6I6MXQ6</accession>
<dbReference type="EMBL" id="CP047045">
    <property type="protein sequence ID" value="QGZ96422.1"/>
    <property type="molecule type" value="Genomic_DNA"/>
</dbReference>
<evidence type="ECO:0000313" key="2">
    <source>
        <dbReference type="Proteomes" id="UP000431269"/>
    </source>
</evidence>
<dbReference type="KEGG" id="tsv:DSM104635_03281"/>
<dbReference type="Proteomes" id="UP000431269">
    <property type="component" value="Chromosome"/>
</dbReference>
<keyword evidence="2" id="KW-1185">Reference proteome</keyword>
<protein>
    <submittedName>
        <fullName evidence="1">Uncharacterized protein</fullName>
    </submittedName>
</protein>
<reference evidence="2" key="1">
    <citation type="submission" date="2019-12" db="EMBL/GenBank/DDBJ databases">
        <title>Complete genome of Terracaulis silvestris 0127_4.</title>
        <authorList>
            <person name="Vieira S."/>
            <person name="Riedel T."/>
            <person name="Sproer C."/>
            <person name="Pascual J."/>
            <person name="Boedeker C."/>
            <person name="Overmann J."/>
        </authorList>
    </citation>
    <scope>NUCLEOTIDE SEQUENCE [LARGE SCALE GENOMIC DNA]</scope>
    <source>
        <strain evidence="2">0127_4</strain>
    </source>
</reference>
<sequence>MSNIRCKCGFVISDVSAPCPMKWRLTADDKWEDIVEGIVSIAKGKQDLARAYFLFASESLEVLKCPECSRLLIFEDGQHATFYVKE</sequence>
<name>A0A6I6MXQ6_9CAUL</name>
<organism evidence="1 2">
    <name type="scientific">Terricaulis silvestris</name>
    <dbReference type="NCBI Taxonomy" id="2686094"/>
    <lineage>
        <taxon>Bacteria</taxon>
        <taxon>Pseudomonadati</taxon>
        <taxon>Pseudomonadota</taxon>
        <taxon>Alphaproteobacteria</taxon>
        <taxon>Caulobacterales</taxon>
        <taxon>Caulobacteraceae</taxon>
        <taxon>Terricaulis</taxon>
    </lineage>
</organism>